<dbReference type="EMBL" id="BBNR01000002">
    <property type="protein sequence ID" value="GAL65812.1"/>
    <property type="molecule type" value="Genomic_DNA"/>
</dbReference>
<dbReference type="PANTHER" id="PTHR31851">
    <property type="entry name" value="FE(2+)/MN(2+) TRANSPORTER PCL1"/>
    <property type="match status" value="1"/>
</dbReference>
<dbReference type="Proteomes" id="UP000029641">
    <property type="component" value="Unassembled WGS sequence"/>
</dbReference>
<keyword evidence="4 5" id="KW-0472">Membrane</keyword>
<feature type="transmembrane region" description="Helical" evidence="5">
    <location>
        <begin position="156"/>
        <end position="179"/>
    </location>
</feature>
<dbReference type="InterPro" id="IPR008217">
    <property type="entry name" value="Ccc1_fam"/>
</dbReference>
<feature type="transmembrane region" description="Helical" evidence="5">
    <location>
        <begin position="219"/>
        <end position="237"/>
    </location>
</feature>
<name>A0A090W8M2_9FLAO</name>
<evidence type="ECO:0000256" key="5">
    <source>
        <dbReference type="SAM" id="Phobius"/>
    </source>
</evidence>
<dbReference type="AlphaFoldDB" id="A0A090W8M2"/>
<dbReference type="eggNOG" id="COG1814">
    <property type="taxonomic scope" value="Bacteria"/>
</dbReference>
<dbReference type="Proteomes" id="UP000030184">
    <property type="component" value="Unassembled WGS sequence"/>
</dbReference>
<feature type="transmembrane region" description="Helical" evidence="5">
    <location>
        <begin position="29"/>
        <end position="50"/>
    </location>
</feature>
<keyword evidence="10" id="KW-1185">Reference proteome</keyword>
<evidence type="ECO:0000256" key="4">
    <source>
        <dbReference type="ARBA" id="ARBA00023136"/>
    </source>
</evidence>
<evidence type="ECO:0000313" key="10">
    <source>
        <dbReference type="Proteomes" id="UP000030184"/>
    </source>
</evidence>
<dbReference type="OrthoDB" id="9781619at2"/>
<evidence type="ECO:0000313" key="9">
    <source>
        <dbReference type="Proteomes" id="UP000029646"/>
    </source>
</evidence>
<keyword evidence="3 5" id="KW-1133">Transmembrane helix</keyword>
<dbReference type="GO" id="GO:0030026">
    <property type="term" value="P:intracellular manganese ion homeostasis"/>
    <property type="evidence" value="ECO:0007669"/>
    <property type="project" value="InterPro"/>
</dbReference>
<evidence type="ECO:0000313" key="7">
    <source>
        <dbReference type="EMBL" id="GAL72498.1"/>
    </source>
</evidence>
<evidence type="ECO:0000313" key="6">
    <source>
        <dbReference type="EMBL" id="GAL65812.1"/>
    </source>
</evidence>
<dbReference type="EMBL" id="BBNY01000003">
    <property type="protein sequence ID" value="GAL88537.1"/>
    <property type="molecule type" value="Genomic_DNA"/>
</dbReference>
<evidence type="ECO:0000256" key="1">
    <source>
        <dbReference type="ARBA" id="ARBA00004127"/>
    </source>
</evidence>
<sequence length="247" mass="27590">MSIFTTPNAFATKHSHNWLTKYQDYLGEFVYGGIDGTVTTFAVVSGAFGAGLDNKVIIILGFANLLADGFAMSVGAYLSTKSVKENYKKHKLREYWEVNNSPKKERKEVEIIYRNKGFKGELLQQVVDTITSDKDRWVNVMMKDELKMHEDTKSPVMIGLVTYLSFVSIGLIPLIIYVWDYLSSFSGNLFVWTSILTSTAFVFIGFLKTYVTQTSKPKGILETLILGIIAATVSYVVGDLLEGIITS</sequence>
<feature type="transmembrane region" description="Helical" evidence="5">
    <location>
        <begin position="56"/>
        <end position="79"/>
    </location>
</feature>
<evidence type="ECO:0000256" key="2">
    <source>
        <dbReference type="ARBA" id="ARBA00022692"/>
    </source>
</evidence>
<dbReference type="EMBL" id="BBNS01000025">
    <property type="protein sequence ID" value="GAL72498.1"/>
    <property type="molecule type" value="Genomic_DNA"/>
</dbReference>
<keyword evidence="2 5" id="KW-0812">Transmembrane</keyword>
<evidence type="ECO:0000256" key="3">
    <source>
        <dbReference type="ARBA" id="ARBA00022989"/>
    </source>
</evidence>
<comment type="subcellular location">
    <subcellularLocation>
        <location evidence="1">Endomembrane system</location>
        <topology evidence="1">Multi-pass membrane protein</topology>
    </subcellularLocation>
</comment>
<reference evidence="10" key="1">
    <citation type="journal article" date="2014" name="Genome Announc.">
        <title>Draft Genome Sequence of Marine Flavobacterium Jejuia pallidilutea Strain 11shimoA1 and Pigmentation Mutants.</title>
        <authorList>
            <person name="Takatani N."/>
            <person name="Nakanishi M."/>
            <person name="Meirelles P."/>
            <person name="Mino S."/>
            <person name="Suda W."/>
            <person name="Oshima K."/>
            <person name="Hattori M."/>
            <person name="Ohkuma M."/>
            <person name="Hosokawa M."/>
            <person name="Miyashita K."/>
            <person name="Thompson F.L."/>
            <person name="Niwa A."/>
            <person name="Sawabe T."/>
            <person name="Sawabe T."/>
        </authorList>
    </citation>
    <scope>NUCLEOTIDE SEQUENCE [LARGE SCALE GENOMIC DNA]</scope>
    <source>
        <strain evidence="10">JCM 19538</strain>
    </source>
</reference>
<proteinExistence type="predicted"/>
<dbReference type="Proteomes" id="UP000029646">
    <property type="component" value="Unassembled WGS sequence"/>
</dbReference>
<dbReference type="GO" id="GO:0012505">
    <property type="term" value="C:endomembrane system"/>
    <property type="evidence" value="ECO:0007669"/>
    <property type="project" value="UniProtKB-SubCell"/>
</dbReference>
<dbReference type="GO" id="GO:0005384">
    <property type="term" value="F:manganese ion transmembrane transporter activity"/>
    <property type="evidence" value="ECO:0007669"/>
    <property type="project" value="InterPro"/>
</dbReference>
<gene>
    <name evidence="6" type="ORF">JCM19301_3497</name>
    <name evidence="7" type="ORF">JCM19302_1620</name>
    <name evidence="8" type="ORF">JCM19538_3050</name>
</gene>
<dbReference type="RefSeq" id="WP_042241080.1">
    <property type="nucleotide sequence ID" value="NZ_BBNR01000002.1"/>
</dbReference>
<feature type="transmembrane region" description="Helical" evidence="5">
    <location>
        <begin position="185"/>
        <end position="207"/>
    </location>
</feature>
<organism evidence="7 9">
    <name type="scientific">Jejuia pallidilutea</name>
    <dbReference type="NCBI Taxonomy" id="504487"/>
    <lineage>
        <taxon>Bacteria</taxon>
        <taxon>Pseudomonadati</taxon>
        <taxon>Bacteroidota</taxon>
        <taxon>Flavobacteriia</taxon>
        <taxon>Flavobacteriales</taxon>
        <taxon>Flavobacteriaceae</taxon>
        <taxon>Jejuia</taxon>
    </lineage>
</organism>
<comment type="caution">
    <text evidence="7">The sequence shown here is derived from an EMBL/GenBank/DDBJ whole genome shotgun (WGS) entry which is preliminary data.</text>
</comment>
<protein>
    <submittedName>
        <fullName evidence="7">Integral membrane protein</fullName>
    </submittedName>
</protein>
<dbReference type="Pfam" id="PF01988">
    <property type="entry name" value="VIT1"/>
    <property type="match status" value="1"/>
</dbReference>
<accession>A0A090W8M2</accession>
<evidence type="ECO:0000313" key="8">
    <source>
        <dbReference type="EMBL" id="GAL88537.1"/>
    </source>
</evidence>